<dbReference type="EnsemblMetazoa" id="ADIR004375-RA">
    <property type="protein sequence ID" value="ADIR004375-PA"/>
    <property type="gene ID" value="ADIR004375"/>
</dbReference>
<dbReference type="Pfam" id="PF13922">
    <property type="entry name" value="PHD_3"/>
    <property type="match status" value="2"/>
</dbReference>
<dbReference type="GO" id="GO:0035517">
    <property type="term" value="C:PR-DUB complex"/>
    <property type="evidence" value="ECO:0007669"/>
    <property type="project" value="TreeGrafter"/>
</dbReference>
<keyword evidence="4" id="KW-1185">Reference proteome</keyword>
<dbReference type="PANTHER" id="PTHR13578">
    <property type="entry name" value="ADDITIONAL SEX COMBS LIKE PROTEIN ASXL"/>
    <property type="match status" value="1"/>
</dbReference>
<accession>A0A182N9P9</accession>
<protein>
    <recommendedName>
        <fullName evidence="2">Protein ASX-like PHD domain-containing protein</fullName>
    </recommendedName>
</protein>
<dbReference type="PANTHER" id="PTHR13578:SF20">
    <property type="entry name" value="POLYCOMB PROTEIN ASX"/>
    <property type="match status" value="1"/>
</dbReference>
<evidence type="ECO:0000256" key="1">
    <source>
        <dbReference type="SAM" id="MobiDB-lite"/>
    </source>
</evidence>
<feature type="domain" description="Protein ASX-like PHD" evidence="2">
    <location>
        <begin position="27"/>
        <end position="64"/>
    </location>
</feature>
<dbReference type="GO" id="GO:0003682">
    <property type="term" value="F:chromatin binding"/>
    <property type="evidence" value="ECO:0007669"/>
    <property type="project" value="TreeGrafter"/>
</dbReference>
<dbReference type="STRING" id="7168.A0A182N9P9"/>
<dbReference type="GO" id="GO:0009887">
    <property type="term" value="P:animal organ morphogenesis"/>
    <property type="evidence" value="ECO:0007669"/>
    <property type="project" value="TreeGrafter"/>
</dbReference>
<reference evidence="4" key="1">
    <citation type="submission" date="2013-03" db="EMBL/GenBank/DDBJ databases">
        <title>The Genome Sequence of Anopheles dirus WRAIR2.</title>
        <authorList>
            <consortium name="The Broad Institute Genomics Platform"/>
            <person name="Neafsey D.E."/>
            <person name="Walton C."/>
            <person name="Walker B."/>
            <person name="Young S.K."/>
            <person name="Zeng Q."/>
            <person name="Gargeya S."/>
            <person name="Fitzgerald M."/>
            <person name="Haas B."/>
            <person name="Abouelleil A."/>
            <person name="Allen A.W."/>
            <person name="Alvarado L."/>
            <person name="Arachchi H.M."/>
            <person name="Berlin A.M."/>
            <person name="Chapman S.B."/>
            <person name="Gainer-Dewar J."/>
            <person name="Goldberg J."/>
            <person name="Griggs A."/>
            <person name="Gujja S."/>
            <person name="Hansen M."/>
            <person name="Howarth C."/>
            <person name="Imamovic A."/>
            <person name="Ireland A."/>
            <person name="Larimer J."/>
            <person name="McCowan C."/>
            <person name="Murphy C."/>
            <person name="Pearson M."/>
            <person name="Poon T.W."/>
            <person name="Priest M."/>
            <person name="Roberts A."/>
            <person name="Saif S."/>
            <person name="Shea T."/>
            <person name="Sisk P."/>
            <person name="Sykes S."/>
            <person name="Wortman J."/>
            <person name="Nusbaum C."/>
            <person name="Birren B."/>
        </authorList>
    </citation>
    <scope>NUCLEOTIDE SEQUENCE [LARGE SCALE GENOMIC DNA]</scope>
    <source>
        <strain evidence="4">WRAIR2</strain>
    </source>
</reference>
<dbReference type="Proteomes" id="UP000075884">
    <property type="component" value="Unassembled WGS sequence"/>
</dbReference>
<organism evidence="3 4">
    <name type="scientific">Anopheles dirus</name>
    <dbReference type="NCBI Taxonomy" id="7168"/>
    <lineage>
        <taxon>Eukaryota</taxon>
        <taxon>Metazoa</taxon>
        <taxon>Ecdysozoa</taxon>
        <taxon>Arthropoda</taxon>
        <taxon>Hexapoda</taxon>
        <taxon>Insecta</taxon>
        <taxon>Pterygota</taxon>
        <taxon>Neoptera</taxon>
        <taxon>Endopterygota</taxon>
        <taxon>Diptera</taxon>
        <taxon>Nematocera</taxon>
        <taxon>Culicoidea</taxon>
        <taxon>Culicidae</taxon>
        <taxon>Anophelinae</taxon>
        <taxon>Anopheles</taxon>
    </lineage>
</organism>
<evidence type="ECO:0000259" key="2">
    <source>
        <dbReference type="Pfam" id="PF13922"/>
    </source>
</evidence>
<feature type="compositionally biased region" description="Low complexity" evidence="1">
    <location>
        <begin position="9"/>
        <end position="19"/>
    </location>
</feature>
<dbReference type="AlphaFoldDB" id="A0A182N9P9"/>
<feature type="region of interest" description="Disordered" evidence="1">
    <location>
        <begin position="239"/>
        <end position="280"/>
    </location>
</feature>
<dbReference type="InterPro" id="IPR024811">
    <property type="entry name" value="ASX/ASX-like"/>
</dbReference>
<sequence>EAPVSTENGTDGIEAAGAEDGADDGSEDDDPVDGTGGGEEDCSCSLNAMVICQQCGAFCHDDCIMITYGGPDGLHIDPAPATGTGDDGGSNGDSVSGGVGTDDVQPGAGAIVFIDGGDGGIAMQHQQQQQQQQQVFNHHQPFMDEAGGANAGSVVVVNGEAFEAAGGIEMEVGNGPASGPGMVFVSPSHISPQQPYAEQQQLVAEQIGNRVEYSAGIEPTVDDGSSSTSGVRLLHHNHHHQEAPVSTENGTDGIEAAGAEDGADDGSEDDDPVDGTGGGEEDCSCSRNAMVICQQCGAFCHDDCISATKLCVSCVVR</sequence>
<feature type="region of interest" description="Disordered" evidence="1">
    <location>
        <begin position="77"/>
        <end position="104"/>
    </location>
</feature>
<evidence type="ECO:0000313" key="3">
    <source>
        <dbReference type="EnsemblMetazoa" id="ADIR004375-PA"/>
    </source>
</evidence>
<name>A0A182N9P9_9DIPT</name>
<feature type="region of interest" description="Disordered" evidence="1">
    <location>
        <begin position="1"/>
        <end position="40"/>
    </location>
</feature>
<dbReference type="VEuPathDB" id="VectorBase:ADIR004375"/>
<feature type="compositionally biased region" description="Acidic residues" evidence="1">
    <location>
        <begin position="20"/>
        <end position="40"/>
    </location>
</feature>
<dbReference type="InterPro" id="IPR026905">
    <property type="entry name" value="ASX-like_PHD"/>
</dbReference>
<dbReference type="GO" id="GO:0003677">
    <property type="term" value="F:DNA binding"/>
    <property type="evidence" value="ECO:0007669"/>
    <property type="project" value="InterPro"/>
</dbReference>
<evidence type="ECO:0000313" key="4">
    <source>
        <dbReference type="Proteomes" id="UP000075884"/>
    </source>
</evidence>
<proteinExistence type="predicted"/>
<feature type="compositionally biased region" description="Acidic residues" evidence="1">
    <location>
        <begin position="261"/>
        <end position="280"/>
    </location>
</feature>
<feature type="compositionally biased region" description="Low complexity" evidence="1">
    <location>
        <begin position="250"/>
        <end position="260"/>
    </location>
</feature>
<reference evidence="3" key="2">
    <citation type="submission" date="2020-05" db="UniProtKB">
        <authorList>
            <consortium name="EnsemblMetazoa"/>
        </authorList>
    </citation>
    <scope>IDENTIFICATION</scope>
    <source>
        <strain evidence="3">WRAIR2</strain>
    </source>
</reference>
<feature type="compositionally biased region" description="Gly residues" evidence="1">
    <location>
        <begin position="85"/>
        <end position="100"/>
    </location>
</feature>
<dbReference type="GO" id="GO:0045944">
    <property type="term" value="P:positive regulation of transcription by RNA polymerase II"/>
    <property type="evidence" value="ECO:0007669"/>
    <property type="project" value="TreeGrafter"/>
</dbReference>
<feature type="domain" description="Protein ASX-like PHD" evidence="2">
    <location>
        <begin position="268"/>
        <end position="316"/>
    </location>
</feature>